<accession>A0ABD0PYK1</accession>
<proteinExistence type="predicted"/>
<comment type="caution">
    <text evidence="1">The sequence shown here is derived from an EMBL/GenBank/DDBJ whole genome shotgun (WGS) entry which is preliminary data.</text>
</comment>
<organism evidence="1 2">
    <name type="scientific">Cirrhinus mrigala</name>
    <name type="common">Mrigala</name>
    <dbReference type="NCBI Taxonomy" id="683832"/>
    <lineage>
        <taxon>Eukaryota</taxon>
        <taxon>Metazoa</taxon>
        <taxon>Chordata</taxon>
        <taxon>Craniata</taxon>
        <taxon>Vertebrata</taxon>
        <taxon>Euteleostomi</taxon>
        <taxon>Actinopterygii</taxon>
        <taxon>Neopterygii</taxon>
        <taxon>Teleostei</taxon>
        <taxon>Ostariophysi</taxon>
        <taxon>Cypriniformes</taxon>
        <taxon>Cyprinidae</taxon>
        <taxon>Labeoninae</taxon>
        <taxon>Labeonini</taxon>
        <taxon>Cirrhinus</taxon>
    </lineage>
</organism>
<protein>
    <submittedName>
        <fullName evidence="1">Uncharacterized protein</fullName>
    </submittedName>
</protein>
<feature type="non-terminal residue" evidence="1">
    <location>
        <position position="1"/>
    </location>
</feature>
<dbReference type="AlphaFoldDB" id="A0ABD0PYK1"/>
<evidence type="ECO:0000313" key="2">
    <source>
        <dbReference type="Proteomes" id="UP001529510"/>
    </source>
</evidence>
<name>A0ABD0PYK1_CIRMR</name>
<evidence type="ECO:0000313" key="1">
    <source>
        <dbReference type="EMBL" id="KAL0179115.1"/>
    </source>
</evidence>
<dbReference type="Proteomes" id="UP001529510">
    <property type="component" value="Unassembled WGS sequence"/>
</dbReference>
<feature type="non-terminal residue" evidence="1">
    <location>
        <position position="57"/>
    </location>
</feature>
<gene>
    <name evidence="1" type="ORF">M9458_024557</name>
</gene>
<sequence length="57" mass="6675">FGTRRSVLYFLQPSYWSKRRKRYVEVSSVYEGEINGTPMNDESVEAVSPEFRGKEVI</sequence>
<keyword evidence="2" id="KW-1185">Reference proteome</keyword>
<reference evidence="1 2" key="1">
    <citation type="submission" date="2024-05" db="EMBL/GenBank/DDBJ databases">
        <title>Genome sequencing and assembly of Indian major carp, Cirrhinus mrigala (Hamilton, 1822).</title>
        <authorList>
            <person name="Mohindra V."/>
            <person name="Chowdhury L.M."/>
            <person name="Lal K."/>
            <person name="Jena J.K."/>
        </authorList>
    </citation>
    <scope>NUCLEOTIDE SEQUENCE [LARGE SCALE GENOMIC DNA]</scope>
    <source>
        <strain evidence="1">CM1030</strain>
        <tissue evidence="1">Blood</tissue>
    </source>
</reference>
<dbReference type="EMBL" id="JAMKFB020000012">
    <property type="protein sequence ID" value="KAL0179115.1"/>
    <property type="molecule type" value="Genomic_DNA"/>
</dbReference>